<protein>
    <submittedName>
        <fullName evidence="1">DUF4256 domain-containing protein</fullName>
    </submittedName>
</protein>
<sequence length="185" mass="21619">MMRILPDDQISELINILKLRFEKNQHRHKDINWINVETKLATKPERLWSLHQMEITDGEPDIIGYDKNEDVYLFCDCSAESPKGRRSLCYDDEALNSRKENKPINSVLTLAENMGIELLNEEQYKKLQELENFDQKTSSWIRTPNDLRKLGGALFGDFRFGRVFVYHNGAESYYAARGFRGIVKV</sequence>
<dbReference type="EMBL" id="PQVG01000005">
    <property type="protein sequence ID" value="POY39502.1"/>
    <property type="molecule type" value="Genomic_DNA"/>
</dbReference>
<gene>
    <name evidence="1" type="ORF">C3L50_10010</name>
</gene>
<reference evidence="1 2" key="1">
    <citation type="submission" date="2018-01" db="EMBL/GenBank/DDBJ databases">
        <authorList>
            <person name="Gaut B.S."/>
            <person name="Morton B.R."/>
            <person name="Clegg M.T."/>
            <person name="Duvall M.R."/>
        </authorList>
    </citation>
    <scope>NUCLEOTIDE SEQUENCE [LARGE SCALE GENOMIC DNA]</scope>
    <source>
        <strain evidence="1 2">HR-AY</strain>
    </source>
</reference>
<dbReference type="Pfam" id="PF14066">
    <property type="entry name" value="DUF4256"/>
    <property type="match status" value="1"/>
</dbReference>
<organism evidence="1 2">
    <name type="scientific">Flavobacterium alvei</name>
    <dbReference type="NCBI Taxonomy" id="2080416"/>
    <lineage>
        <taxon>Bacteria</taxon>
        <taxon>Pseudomonadati</taxon>
        <taxon>Bacteroidota</taxon>
        <taxon>Flavobacteriia</taxon>
        <taxon>Flavobacteriales</taxon>
        <taxon>Flavobacteriaceae</taxon>
        <taxon>Flavobacterium</taxon>
    </lineage>
</organism>
<proteinExistence type="predicted"/>
<keyword evidence="2" id="KW-1185">Reference proteome</keyword>
<comment type="caution">
    <text evidence="1">The sequence shown here is derived from an EMBL/GenBank/DDBJ whole genome shotgun (WGS) entry which is preliminary data.</text>
</comment>
<evidence type="ECO:0000313" key="2">
    <source>
        <dbReference type="Proteomes" id="UP000237310"/>
    </source>
</evidence>
<dbReference type="InterPro" id="IPR025352">
    <property type="entry name" value="DUF4256"/>
</dbReference>
<dbReference type="AlphaFoldDB" id="A0A2S5AAT3"/>
<dbReference type="OrthoDB" id="8442276at2"/>
<dbReference type="Proteomes" id="UP000237310">
    <property type="component" value="Unassembled WGS sequence"/>
</dbReference>
<accession>A0A2S5AAT3</accession>
<evidence type="ECO:0000313" key="1">
    <source>
        <dbReference type="EMBL" id="POY39502.1"/>
    </source>
</evidence>
<name>A0A2S5AAT3_9FLAO</name>
<dbReference type="RefSeq" id="WP_103806040.1">
    <property type="nucleotide sequence ID" value="NZ_PQVG01000005.1"/>
</dbReference>